<dbReference type="GeneID" id="63830717"/>
<dbReference type="RefSeq" id="XP_040757226.1">
    <property type="nucleotide sequence ID" value="XM_040913689.1"/>
</dbReference>
<sequence>MGNPATPSSFQHPATPVASPHKAADLKNAVMGIVYSAWEALRKAEPLDSAHDLRAFSDPVSQTRYTQFCQKAQVHLDSFVQPSWLSWCEELISSKQAAAFSVTKELSPPLMTEASACMPSDTGEVMASDSLTASTGADDSLPTAVPTSASVVAAPAVAPAAQGVPVLKFKFQAHAANPVTIDPPSDSDTAAMEVDILLAIMVAKPPSAPVSETIKLSSNDEDDSDSDEVEYMGGTMPNLSPAHPKKGKGRGRKPAKPSGMTAAFEDQYVRMPVRTFRDRSLPLMYLPLWQKLSIMCLCRYCLLFNKACKWWMHNTVPDVDDADGWLSLKKLYHLRKWPLPKMPDAKLIVKASSHQVDYDEQMHNANTAGSDYAAELELPLDTLIDEYEAALAPAPHLRPAHTLPDMPEPDVESDTEGAPKVVTIKQEKGTAGPSR</sequence>
<name>A0A165AQZ2_9APHY</name>
<feature type="compositionally biased region" description="Acidic residues" evidence="1">
    <location>
        <begin position="219"/>
        <end position="230"/>
    </location>
</feature>
<feature type="region of interest" description="Disordered" evidence="1">
    <location>
        <begin position="210"/>
        <end position="259"/>
    </location>
</feature>
<dbReference type="InParanoid" id="A0A165AQZ2"/>
<dbReference type="AlphaFoldDB" id="A0A165AQZ2"/>
<keyword evidence="3" id="KW-1185">Reference proteome</keyword>
<evidence type="ECO:0000313" key="2">
    <source>
        <dbReference type="EMBL" id="KZS99485.1"/>
    </source>
</evidence>
<evidence type="ECO:0000313" key="3">
    <source>
        <dbReference type="Proteomes" id="UP000076871"/>
    </source>
</evidence>
<organism evidence="2 3">
    <name type="scientific">Laetiporus sulphureus 93-53</name>
    <dbReference type="NCBI Taxonomy" id="1314785"/>
    <lineage>
        <taxon>Eukaryota</taxon>
        <taxon>Fungi</taxon>
        <taxon>Dikarya</taxon>
        <taxon>Basidiomycota</taxon>
        <taxon>Agaricomycotina</taxon>
        <taxon>Agaricomycetes</taxon>
        <taxon>Polyporales</taxon>
        <taxon>Laetiporus</taxon>
    </lineage>
</organism>
<feature type="region of interest" description="Disordered" evidence="1">
    <location>
        <begin position="398"/>
        <end position="435"/>
    </location>
</feature>
<gene>
    <name evidence="2" type="ORF">LAESUDRAFT_765475</name>
</gene>
<reference evidence="2 3" key="1">
    <citation type="journal article" date="2016" name="Mol. Biol. Evol.">
        <title>Comparative Genomics of Early-Diverging Mushroom-Forming Fungi Provides Insights into the Origins of Lignocellulose Decay Capabilities.</title>
        <authorList>
            <person name="Nagy L.G."/>
            <person name="Riley R."/>
            <person name="Tritt A."/>
            <person name="Adam C."/>
            <person name="Daum C."/>
            <person name="Floudas D."/>
            <person name="Sun H."/>
            <person name="Yadav J.S."/>
            <person name="Pangilinan J."/>
            <person name="Larsson K.H."/>
            <person name="Matsuura K."/>
            <person name="Barry K."/>
            <person name="Labutti K."/>
            <person name="Kuo R."/>
            <person name="Ohm R.A."/>
            <person name="Bhattacharya S.S."/>
            <person name="Shirouzu T."/>
            <person name="Yoshinaga Y."/>
            <person name="Martin F.M."/>
            <person name="Grigoriev I.V."/>
            <person name="Hibbett D.S."/>
        </authorList>
    </citation>
    <scope>NUCLEOTIDE SEQUENCE [LARGE SCALE GENOMIC DNA]</scope>
    <source>
        <strain evidence="2 3">93-53</strain>
    </source>
</reference>
<feature type="compositionally biased region" description="Basic residues" evidence="1">
    <location>
        <begin position="243"/>
        <end position="255"/>
    </location>
</feature>
<dbReference type="EMBL" id="KV427836">
    <property type="protein sequence ID" value="KZS99485.1"/>
    <property type="molecule type" value="Genomic_DNA"/>
</dbReference>
<evidence type="ECO:0000256" key="1">
    <source>
        <dbReference type="SAM" id="MobiDB-lite"/>
    </source>
</evidence>
<accession>A0A165AQZ2</accession>
<proteinExistence type="predicted"/>
<dbReference type="Proteomes" id="UP000076871">
    <property type="component" value="Unassembled WGS sequence"/>
</dbReference>
<protein>
    <submittedName>
        <fullName evidence="2">Uncharacterized protein</fullName>
    </submittedName>
</protein>
<feature type="non-terminal residue" evidence="2">
    <location>
        <position position="435"/>
    </location>
</feature>